<evidence type="ECO:0000313" key="2">
    <source>
        <dbReference type="Proteomes" id="UP000326396"/>
    </source>
</evidence>
<protein>
    <recommendedName>
        <fullName evidence="3">Reverse transcriptase Ty1/copia-type domain-containing protein</fullName>
    </recommendedName>
</protein>
<dbReference type="OrthoDB" id="1931513at2759"/>
<dbReference type="Proteomes" id="UP000326396">
    <property type="component" value="Linkage Group LG12"/>
</dbReference>
<dbReference type="InterPro" id="IPR043502">
    <property type="entry name" value="DNA/RNA_pol_sf"/>
</dbReference>
<dbReference type="CDD" id="cd09272">
    <property type="entry name" value="RNase_HI_RT_Ty1"/>
    <property type="match status" value="1"/>
</dbReference>
<gene>
    <name evidence="1" type="ORF">E3N88_08236</name>
</gene>
<name>A0A5N6PHK9_9ASTR</name>
<comment type="caution">
    <text evidence="1">The sequence shown here is derived from an EMBL/GenBank/DDBJ whole genome shotgun (WGS) entry which is preliminary data.</text>
</comment>
<organism evidence="1 2">
    <name type="scientific">Mikania micrantha</name>
    <name type="common">bitter vine</name>
    <dbReference type="NCBI Taxonomy" id="192012"/>
    <lineage>
        <taxon>Eukaryota</taxon>
        <taxon>Viridiplantae</taxon>
        <taxon>Streptophyta</taxon>
        <taxon>Embryophyta</taxon>
        <taxon>Tracheophyta</taxon>
        <taxon>Spermatophyta</taxon>
        <taxon>Magnoliopsida</taxon>
        <taxon>eudicotyledons</taxon>
        <taxon>Gunneridae</taxon>
        <taxon>Pentapetalae</taxon>
        <taxon>asterids</taxon>
        <taxon>campanulids</taxon>
        <taxon>Asterales</taxon>
        <taxon>Asteraceae</taxon>
        <taxon>Asteroideae</taxon>
        <taxon>Heliantheae alliance</taxon>
        <taxon>Eupatorieae</taxon>
        <taxon>Mikania</taxon>
    </lineage>
</organism>
<evidence type="ECO:0000313" key="1">
    <source>
        <dbReference type="EMBL" id="KAD6453531.1"/>
    </source>
</evidence>
<reference evidence="1 2" key="1">
    <citation type="submission" date="2019-05" db="EMBL/GenBank/DDBJ databases">
        <title>Mikania micrantha, genome provides insights into the molecular mechanism of rapid growth.</title>
        <authorList>
            <person name="Liu B."/>
        </authorList>
    </citation>
    <scope>NUCLEOTIDE SEQUENCE [LARGE SCALE GENOMIC DNA]</scope>
    <source>
        <strain evidence="1">NLD-2019</strain>
        <tissue evidence="1">Leaf</tissue>
    </source>
</reference>
<dbReference type="PANTHER" id="PTHR11439:SF524">
    <property type="entry name" value="RNA-DIRECTED DNA POLYMERASE, PROTEIN KINASE RLK-PELLE-DLSV FAMILY"/>
    <property type="match status" value="1"/>
</dbReference>
<proteinExistence type="predicted"/>
<dbReference type="AlphaFoldDB" id="A0A5N6PHK9"/>
<dbReference type="SUPFAM" id="SSF56672">
    <property type="entry name" value="DNA/RNA polymerases"/>
    <property type="match status" value="1"/>
</dbReference>
<dbReference type="EMBL" id="SZYD01000004">
    <property type="protein sequence ID" value="KAD6453531.1"/>
    <property type="molecule type" value="Genomic_DNA"/>
</dbReference>
<accession>A0A5N6PHK9</accession>
<dbReference type="PANTHER" id="PTHR11439">
    <property type="entry name" value="GAG-POL-RELATED RETROTRANSPOSON"/>
    <property type="match status" value="1"/>
</dbReference>
<evidence type="ECO:0008006" key="3">
    <source>
        <dbReference type="Google" id="ProtNLM"/>
    </source>
</evidence>
<sequence length="241" mass="26673">MTDCKPVHTLVDTAGKIGALDGDLLTDLTSYRSLAGAFQYLMFTRPDISYAVQQVCMHMHAPHTSHFNALKRILRYVKGTMATDLYLRRNPISSLIACTDADWAGCPDTRRSTSGYCVFLGDNLISWSSKRQTTISRSSAEAEYRGVANVVAELCWICNLLLELAHPPKRASLVYCDNVSAIYMSGTPYSTNAPNILKSTSILFETKSGWSHSCSTCSFATSTGRYLHERIAPGVIRRLQI</sequence>
<keyword evidence="2" id="KW-1185">Reference proteome</keyword>